<keyword evidence="4" id="KW-0032">Aminotransferase</keyword>
<dbReference type="PANTHER" id="PTHR11986">
    <property type="entry name" value="AMINOTRANSFERASE CLASS III"/>
    <property type="match status" value="1"/>
</dbReference>
<reference evidence="4" key="1">
    <citation type="journal article" date="2012" name="J. Bacteriol.">
        <title>Genome Sequence of Streptomyces auratus Strain AGR0001, a Phoslactomycin-Producing Actinomycete.</title>
        <authorList>
            <person name="Han X."/>
            <person name="Li M."/>
            <person name="Ding Z."/>
            <person name="Zhao J."/>
            <person name="Ji K."/>
            <person name="Wen M."/>
            <person name="Lu T."/>
        </authorList>
    </citation>
    <scope>NUCLEOTIDE SEQUENCE [LARGE SCALE GENOMIC DNA]</scope>
    <source>
        <strain evidence="4">AGR0001</strain>
    </source>
</reference>
<sequence>MTGFDLTGLLAERGTEGYELHARHLNHQLPRMLHTIGFDKVYERAEGAYFWDTEGQDYLDMLAGFGVMGLGRHHPVVRQALHDVLDAGLADLTRFDCQPLPGLLAEKLLSHAPHLDRVFFGNSGTEAVETALKFARCATGRGRILYCTHAFHGLTTGSLSVNGEDGFRDGFAPLLPDTAVELGDLAALERELKRGDVAGFVVEPVQGKGVHPAPPGFLRAAQELLHRHKALLIADEVQTGLGRTGDFFAYQHEDGVEPDLVCVAKALSGGYVPVGATLGKDWIFKKVYSSMDRVLVHSASFGSNAQAMAAGLAVLAVMEDEQLVAHARHTGDLLRSRLAALIDRYELLHDVRGRGLMIGIEFGRPKSLSLRGRWRMLQAARKGLFAQMVVVPLLQRHRILTQVSGDHLEVIKLIPPLIIGEREVDRFVEAFTAVMDDAHNGGGLMWDFGRTLVKQSLQVGRG</sequence>
<accession>J1SCY4</accession>
<dbReference type="HOGENOM" id="CLU_016922_10_0_11"/>
<keyword evidence="4" id="KW-0808">Transferase</keyword>
<gene>
    <name evidence="4" type="ORF">SU9_02105</name>
    <name evidence="5" type="ORF">SU9_029435</name>
</gene>
<dbReference type="EMBL" id="AJGV01000016">
    <property type="protein sequence ID" value="EJJ08777.1"/>
    <property type="molecule type" value="Genomic_DNA"/>
</dbReference>
<dbReference type="InterPro" id="IPR015424">
    <property type="entry name" value="PyrdxlP-dep_Trfase"/>
</dbReference>
<dbReference type="PATRIC" id="fig|1160718.3.peg.437"/>
<dbReference type="GO" id="GO:0042802">
    <property type="term" value="F:identical protein binding"/>
    <property type="evidence" value="ECO:0007669"/>
    <property type="project" value="TreeGrafter"/>
</dbReference>
<dbReference type="CDD" id="cd00610">
    <property type="entry name" value="OAT_like"/>
    <property type="match status" value="1"/>
</dbReference>
<dbReference type="RefSeq" id="WP_006602008.1">
    <property type="nucleotide sequence ID" value="NZ_CP072931.1"/>
</dbReference>
<proteinExistence type="inferred from homology"/>
<dbReference type="eggNOG" id="COG4992">
    <property type="taxonomic scope" value="Bacteria"/>
</dbReference>
<dbReference type="PANTHER" id="PTHR11986:SF121">
    <property type="entry name" value="BLR3010 PROTEIN"/>
    <property type="match status" value="1"/>
</dbReference>
<dbReference type="GO" id="GO:0008483">
    <property type="term" value="F:transaminase activity"/>
    <property type="evidence" value="ECO:0007669"/>
    <property type="project" value="UniProtKB-KW"/>
</dbReference>
<dbReference type="InterPro" id="IPR015421">
    <property type="entry name" value="PyrdxlP-dep_Trfase_major"/>
</dbReference>
<evidence type="ECO:0000313" key="5">
    <source>
        <dbReference type="EMBL" id="QTZ95064.1"/>
    </source>
</evidence>
<dbReference type="OrthoDB" id="9801052at2"/>
<keyword evidence="2 3" id="KW-0663">Pyridoxal phosphate</keyword>
<dbReference type="KEGG" id="sauh:SU9_029435"/>
<name>J1SCY4_9ACTN</name>
<dbReference type="Gene3D" id="3.40.640.10">
    <property type="entry name" value="Type I PLP-dependent aspartate aminotransferase-like (Major domain)"/>
    <property type="match status" value="1"/>
</dbReference>
<keyword evidence="6" id="KW-1185">Reference proteome</keyword>
<evidence type="ECO:0000256" key="3">
    <source>
        <dbReference type="RuleBase" id="RU003560"/>
    </source>
</evidence>
<comment type="similarity">
    <text evidence="3">Belongs to the class-III pyridoxal-phosphate-dependent aminotransferase family.</text>
</comment>
<organism evidence="4">
    <name type="scientific">Streptomyces auratus AGR0001</name>
    <dbReference type="NCBI Taxonomy" id="1160718"/>
    <lineage>
        <taxon>Bacteria</taxon>
        <taxon>Bacillati</taxon>
        <taxon>Actinomycetota</taxon>
        <taxon>Actinomycetes</taxon>
        <taxon>Kitasatosporales</taxon>
        <taxon>Streptomycetaceae</taxon>
        <taxon>Streptomyces</taxon>
    </lineage>
</organism>
<dbReference type="FunFam" id="3.40.640.10:FF:000004">
    <property type="entry name" value="Acetylornithine aminotransferase"/>
    <property type="match status" value="1"/>
</dbReference>
<dbReference type="PROSITE" id="PS00600">
    <property type="entry name" value="AA_TRANSFER_CLASS_3"/>
    <property type="match status" value="1"/>
</dbReference>
<reference evidence="5" key="2">
    <citation type="submission" date="2021-04" db="EMBL/GenBank/DDBJ databases">
        <authorList>
            <person name="Wen M.-L."/>
            <person name="Han X.-L."/>
            <person name="Xiong J."/>
        </authorList>
    </citation>
    <scope>NUCLEOTIDE SEQUENCE</scope>
    <source>
        <strain evidence="5">AGR0001</strain>
    </source>
</reference>
<evidence type="ECO:0000256" key="2">
    <source>
        <dbReference type="ARBA" id="ARBA00022898"/>
    </source>
</evidence>
<evidence type="ECO:0000256" key="1">
    <source>
        <dbReference type="ARBA" id="ARBA00001933"/>
    </source>
</evidence>
<dbReference type="Pfam" id="PF00202">
    <property type="entry name" value="Aminotran_3"/>
    <property type="match status" value="1"/>
</dbReference>
<dbReference type="FunFam" id="3.90.1150.10:FF:000086">
    <property type="entry name" value="Putative acetylornithine aminotransferase"/>
    <property type="match status" value="1"/>
</dbReference>
<dbReference type="AlphaFoldDB" id="J1SCY4"/>
<protein>
    <submittedName>
        <fullName evidence="5">Aspartate aminotransferase family protein</fullName>
    </submittedName>
    <submittedName>
        <fullName evidence="4">Putative aminotransferase</fullName>
    </submittedName>
</protein>
<dbReference type="STRING" id="1160718.SU9_02105"/>
<dbReference type="InterPro" id="IPR015422">
    <property type="entry name" value="PyrdxlP-dep_Trfase_small"/>
</dbReference>
<evidence type="ECO:0000313" key="6">
    <source>
        <dbReference type="Proteomes" id="UP000009036"/>
    </source>
</evidence>
<dbReference type="InterPro" id="IPR050103">
    <property type="entry name" value="Class-III_PLP-dep_AT"/>
</dbReference>
<dbReference type="GO" id="GO:0030170">
    <property type="term" value="F:pyridoxal phosphate binding"/>
    <property type="evidence" value="ECO:0007669"/>
    <property type="project" value="InterPro"/>
</dbReference>
<dbReference type="Gene3D" id="3.90.1150.10">
    <property type="entry name" value="Aspartate Aminotransferase, domain 1"/>
    <property type="match status" value="1"/>
</dbReference>
<dbReference type="EMBL" id="CP072931">
    <property type="protein sequence ID" value="QTZ95064.1"/>
    <property type="molecule type" value="Genomic_DNA"/>
</dbReference>
<dbReference type="InterPro" id="IPR049704">
    <property type="entry name" value="Aminotrans_3_PPA_site"/>
</dbReference>
<evidence type="ECO:0000313" key="4">
    <source>
        <dbReference type="EMBL" id="EJJ08777.1"/>
    </source>
</evidence>
<dbReference type="Proteomes" id="UP000009036">
    <property type="component" value="Chromosome"/>
</dbReference>
<dbReference type="SUPFAM" id="SSF53383">
    <property type="entry name" value="PLP-dependent transferases"/>
    <property type="match status" value="1"/>
</dbReference>
<dbReference type="InterPro" id="IPR005814">
    <property type="entry name" value="Aminotrans_3"/>
</dbReference>
<comment type="cofactor">
    <cofactor evidence="1">
        <name>pyridoxal 5'-phosphate</name>
        <dbReference type="ChEBI" id="CHEBI:597326"/>
    </cofactor>
</comment>